<accession>A0A117PK69</accession>
<proteinExistence type="predicted"/>
<keyword evidence="2" id="KW-1185">Reference proteome</keyword>
<evidence type="ECO:0008006" key="3">
    <source>
        <dbReference type="Google" id="ProtNLM"/>
    </source>
</evidence>
<dbReference type="Proteomes" id="UP000054024">
    <property type="component" value="Unassembled WGS sequence"/>
</dbReference>
<evidence type="ECO:0000313" key="2">
    <source>
        <dbReference type="Proteomes" id="UP000054024"/>
    </source>
</evidence>
<reference evidence="1 2" key="1">
    <citation type="submission" date="2015-10" db="EMBL/GenBank/DDBJ databases">
        <title>Draft genome sequence of Streptomyces curacoi DSM 40107, type strain for the species Streptomyces curacoi.</title>
        <authorList>
            <person name="Ruckert C."/>
            <person name="Winkler A."/>
            <person name="Kalinowski J."/>
            <person name="Kampfer P."/>
            <person name="Glaeser S."/>
        </authorList>
    </citation>
    <scope>NUCLEOTIDE SEQUENCE [LARGE SCALE GENOMIC DNA]</scope>
    <source>
        <strain evidence="1 2">DSM 40107</strain>
    </source>
</reference>
<gene>
    <name evidence="1" type="ORF">AQI70_03800</name>
</gene>
<dbReference type="OrthoDB" id="4210699at2"/>
<dbReference type="EMBL" id="LMWJ01000002">
    <property type="protein sequence ID" value="KUM81126.1"/>
    <property type="molecule type" value="Genomic_DNA"/>
</dbReference>
<sequence length="158" mass="17597">MRRPTPHPALRQLDILVGEWDMWAAGRSAGPFRTEFAWLEGGAFLVQRTDVDAGTSLPGEWAAHAPFPTVALTGYDDTAEEFTVLYADGRGVARVYRGSMTDRTWRQWRAAPGFHQRLTATVSADGDRMEGSWERSSDGVDWATDFDVTYVRTGKPLS</sequence>
<dbReference type="AlphaFoldDB" id="A0A117PK69"/>
<dbReference type="RefSeq" id="WP_062144057.1">
    <property type="nucleotide sequence ID" value="NZ_KQ947984.1"/>
</dbReference>
<organism evidence="1 2">
    <name type="scientific">Streptomyces curacoi</name>
    <dbReference type="NCBI Taxonomy" id="146536"/>
    <lineage>
        <taxon>Bacteria</taxon>
        <taxon>Bacillati</taxon>
        <taxon>Actinomycetota</taxon>
        <taxon>Actinomycetes</taxon>
        <taxon>Kitasatosporales</taxon>
        <taxon>Streptomycetaceae</taxon>
        <taxon>Streptomyces</taxon>
    </lineage>
</organism>
<evidence type="ECO:0000313" key="1">
    <source>
        <dbReference type="EMBL" id="KUM81126.1"/>
    </source>
</evidence>
<protein>
    <recommendedName>
        <fullName evidence="3">DUF1579 domain-containing protein</fullName>
    </recommendedName>
</protein>
<name>A0A117PK69_9ACTN</name>
<comment type="caution">
    <text evidence="1">The sequence shown here is derived from an EMBL/GenBank/DDBJ whole genome shotgun (WGS) entry which is preliminary data.</text>
</comment>